<feature type="repeat" description="WD" evidence="3">
    <location>
        <begin position="359"/>
        <end position="397"/>
    </location>
</feature>
<gene>
    <name evidence="5" type="ORF">AKO1_015736</name>
</gene>
<dbReference type="PANTHER" id="PTHR44006:SF1">
    <property type="entry name" value="U5 SMALL NUCLEAR RIBONUCLEOPROTEIN 40 KDA PROTEIN"/>
    <property type="match status" value="1"/>
</dbReference>
<reference evidence="5 6" key="1">
    <citation type="submission" date="2024-03" db="EMBL/GenBank/DDBJ databases">
        <title>The Acrasis kona genome and developmental transcriptomes reveal deep origins of eukaryotic multicellular pathways.</title>
        <authorList>
            <person name="Sheikh S."/>
            <person name="Fu C.-J."/>
            <person name="Brown M.W."/>
            <person name="Baldauf S.L."/>
        </authorList>
    </citation>
    <scope>NUCLEOTIDE SEQUENCE [LARGE SCALE GENOMIC DNA]</scope>
    <source>
        <strain evidence="5 6">ATCC MYA-3509</strain>
    </source>
</reference>
<feature type="repeat" description="WD" evidence="3">
    <location>
        <begin position="129"/>
        <end position="170"/>
    </location>
</feature>
<evidence type="ECO:0000256" key="4">
    <source>
        <dbReference type="SAM" id="SignalP"/>
    </source>
</evidence>
<proteinExistence type="predicted"/>
<feature type="signal peptide" evidence="4">
    <location>
        <begin position="1"/>
        <end position="21"/>
    </location>
</feature>
<dbReference type="PANTHER" id="PTHR44006">
    <property type="entry name" value="U5 SMALL NUCLEAR RIBONUCLEOPROTEIN 40 KDA PROTEIN"/>
    <property type="match status" value="1"/>
</dbReference>
<sequence length="397" mass="44460">MVNWYFSSFNLIVIAIHLAWMSDENTKKRKSDLIHTKSDSALSLYEDQDAKRRKTGELVEVDASKNQIQLSGPKRTSSLQAPIMLLQGHKSEIYTVKFSPTGRELASGSFDKTILLYNVFGDCENYGELRGHNNAVLELVWSHDNKQIYSASADKSVMIWDAEYTRRLKRYKEHDSIVNCVSTSINDLIASGSDDRTVKVYDHRAKEIVCEIASKHPVLSTCFSQQGDRLFAAGTEGVIRQYDLRKVDGQDHALSSSHQLQFQGHADVITGIALSPDGTQLLSNSMDDTCRLWDARPFTRNAQQRNIGILQGAKHSVDKNMLRCSWSPSGQLVSGGSSDSPACHVYIWEARTNRLLYKLPGHKGTVNEVQFHPKEPIVVSAGSDKCLYLGEIDSNNY</sequence>
<evidence type="ECO:0000256" key="1">
    <source>
        <dbReference type="ARBA" id="ARBA00022574"/>
    </source>
</evidence>
<keyword evidence="5" id="KW-0687">Ribonucleoprotein</keyword>
<feature type="chain" id="PRO_5043789148" evidence="4">
    <location>
        <begin position="22"/>
        <end position="397"/>
    </location>
</feature>
<dbReference type="Gene3D" id="2.130.10.10">
    <property type="entry name" value="YVTN repeat-like/Quinoprotein amine dehydrogenase"/>
    <property type="match status" value="1"/>
</dbReference>
<evidence type="ECO:0000313" key="5">
    <source>
        <dbReference type="EMBL" id="KAL0488587.1"/>
    </source>
</evidence>
<protein>
    <submittedName>
        <fullName evidence="5">U5 small nuclear ribonucleoprotein</fullName>
    </submittedName>
</protein>
<keyword evidence="2" id="KW-0677">Repeat</keyword>
<feature type="repeat" description="WD" evidence="3">
    <location>
        <begin position="171"/>
        <end position="202"/>
    </location>
</feature>
<dbReference type="AlphaFoldDB" id="A0AAW2ZIX3"/>
<organism evidence="5 6">
    <name type="scientific">Acrasis kona</name>
    <dbReference type="NCBI Taxonomy" id="1008807"/>
    <lineage>
        <taxon>Eukaryota</taxon>
        <taxon>Discoba</taxon>
        <taxon>Heterolobosea</taxon>
        <taxon>Tetramitia</taxon>
        <taxon>Eutetramitia</taxon>
        <taxon>Acrasidae</taxon>
        <taxon>Acrasis</taxon>
    </lineage>
</organism>
<dbReference type="SUPFAM" id="SSF50978">
    <property type="entry name" value="WD40 repeat-like"/>
    <property type="match status" value="1"/>
</dbReference>
<dbReference type="InterPro" id="IPR001680">
    <property type="entry name" value="WD40_rpt"/>
</dbReference>
<dbReference type="InterPro" id="IPR036322">
    <property type="entry name" value="WD40_repeat_dom_sf"/>
</dbReference>
<feature type="repeat" description="WD" evidence="3">
    <location>
        <begin position="262"/>
        <end position="294"/>
    </location>
</feature>
<dbReference type="EMBL" id="JAOPGA020001450">
    <property type="protein sequence ID" value="KAL0488587.1"/>
    <property type="molecule type" value="Genomic_DNA"/>
</dbReference>
<comment type="caution">
    <text evidence="5">The sequence shown here is derived from an EMBL/GenBank/DDBJ whole genome shotgun (WGS) entry which is preliminary data.</text>
</comment>
<dbReference type="GO" id="GO:0071013">
    <property type="term" value="C:catalytic step 2 spliceosome"/>
    <property type="evidence" value="ECO:0007669"/>
    <property type="project" value="TreeGrafter"/>
</dbReference>
<dbReference type="CDD" id="cd00200">
    <property type="entry name" value="WD40"/>
    <property type="match status" value="1"/>
</dbReference>
<dbReference type="PRINTS" id="PR00320">
    <property type="entry name" value="GPROTEINBRPT"/>
</dbReference>
<dbReference type="PROSITE" id="PS50294">
    <property type="entry name" value="WD_REPEATS_REGION"/>
    <property type="match status" value="4"/>
</dbReference>
<dbReference type="SMART" id="SM00320">
    <property type="entry name" value="WD40"/>
    <property type="match status" value="7"/>
</dbReference>
<dbReference type="Pfam" id="PF00400">
    <property type="entry name" value="WD40"/>
    <property type="match status" value="5"/>
</dbReference>
<dbReference type="InterPro" id="IPR015943">
    <property type="entry name" value="WD40/YVTN_repeat-like_dom_sf"/>
</dbReference>
<keyword evidence="1 3" id="KW-0853">WD repeat</keyword>
<dbReference type="GO" id="GO:0003723">
    <property type="term" value="F:RNA binding"/>
    <property type="evidence" value="ECO:0007669"/>
    <property type="project" value="TreeGrafter"/>
</dbReference>
<evidence type="ECO:0000256" key="3">
    <source>
        <dbReference type="PROSITE-ProRule" id="PRU00221"/>
    </source>
</evidence>
<dbReference type="Proteomes" id="UP001431209">
    <property type="component" value="Unassembled WGS sequence"/>
</dbReference>
<keyword evidence="4" id="KW-0732">Signal</keyword>
<keyword evidence="6" id="KW-1185">Reference proteome</keyword>
<dbReference type="InterPro" id="IPR052234">
    <property type="entry name" value="U5_snRNP_Component"/>
</dbReference>
<evidence type="ECO:0000256" key="2">
    <source>
        <dbReference type="ARBA" id="ARBA00022737"/>
    </source>
</evidence>
<evidence type="ECO:0000313" key="6">
    <source>
        <dbReference type="Proteomes" id="UP001431209"/>
    </source>
</evidence>
<dbReference type="InterPro" id="IPR020472">
    <property type="entry name" value="WD40_PAC1"/>
</dbReference>
<feature type="repeat" description="WD" evidence="3">
    <location>
        <begin position="86"/>
        <end position="119"/>
    </location>
</feature>
<name>A0AAW2ZIX3_9EUKA</name>
<dbReference type="PROSITE" id="PS50082">
    <property type="entry name" value="WD_REPEATS_2"/>
    <property type="match status" value="5"/>
</dbReference>
<accession>A0AAW2ZIX3</accession>